<proteinExistence type="predicted"/>
<reference evidence="2" key="1">
    <citation type="submission" date="2023-10" db="EMBL/GenBank/DDBJ databases">
        <title>Genome assemblies of two species of porcelain crab, Petrolisthes cinctipes and Petrolisthes manimaculis (Anomura: Porcellanidae).</title>
        <authorList>
            <person name="Angst P."/>
        </authorList>
    </citation>
    <scope>NUCLEOTIDE SEQUENCE</scope>
    <source>
        <strain evidence="2">PB745_01</strain>
        <tissue evidence="2">Gill</tissue>
    </source>
</reference>
<accession>A0AAE1KYH2</accession>
<dbReference type="Proteomes" id="UP001286313">
    <property type="component" value="Unassembled WGS sequence"/>
</dbReference>
<evidence type="ECO:0000313" key="3">
    <source>
        <dbReference type="Proteomes" id="UP001286313"/>
    </source>
</evidence>
<protein>
    <submittedName>
        <fullName evidence="2">Uncharacterized protein</fullName>
    </submittedName>
</protein>
<comment type="caution">
    <text evidence="2">The sequence shown here is derived from an EMBL/GenBank/DDBJ whole genome shotgun (WGS) entry which is preliminary data.</text>
</comment>
<gene>
    <name evidence="2" type="ORF">Pcinc_006270</name>
</gene>
<evidence type="ECO:0000256" key="1">
    <source>
        <dbReference type="SAM" id="MobiDB-lite"/>
    </source>
</evidence>
<evidence type="ECO:0000313" key="2">
    <source>
        <dbReference type="EMBL" id="KAK3889704.1"/>
    </source>
</evidence>
<dbReference type="AlphaFoldDB" id="A0AAE1KYH2"/>
<name>A0AAE1KYH2_PETCI</name>
<feature type="compositionally biased region" description="Basic and acidic residues" evidence="1">
    <location>
        <begin position="65"/>
        <end position="83"/>
    </location>
</feature>
<sequence>MSNAGQVHITRTCRWSGGSLLRCGGGGDTATLTCHSPRRLDLLHVAAFVLITPDPGLPLVGEGVSPDKADSSDNFPNHDDERIGLGMQGGT</sequence>
<feature type="region of interest" description="Disordered" evidence="1">
    <location>
        <begin position="61"/>
        <end position="91"/>
    </location>
</feature>
<keyword evidence="3" id="KW-1185">Reference proteome</keyword>
<dbReference type="EMBL" id="JAWQEG010000464">
    <property type="protein sequence ID" value="KAK3889704.1"/>
    <property type="molecule type" value="Genomic_DNA"/>
</dbReference>
<organism evidence="2 3">
    <name type="scientific">Petrolisthes cinctipes</name>
    <name type="common">Flat porcelain crab</name>
    <dbReference type="NCBI Taxonomy" id="88211"/>
    <lineage>
        <taxon>Eukaryota</taxon>
        <taxon>Metazoa</taxon>
        <taxon>Ecdysozoa</taxon>
        <taxon>Arthropoda</taxon>
        <taxon>Crustacea</taxon>
        <taxon>Multicrustacea</taxon>
        <taxon>Malacostraca</taxon>
        <taxon>Eumalacostraca</taxon>
        <taxon>Eucarida</taxon>
        <taxon>Decapoda</taxon>
        <taxon>Pleocyemata</taxon>
        <taxon>Anomura</taxon>
        <taxon>Galatheoidea</taxon>
        <taxon>Porcellanidae</taxon>
        <taxon>Petrolisthes</taxon>
    </lineage>
</organism>